<evidence type="ECO:0000256" key="6">
    <source>
        <dbReference type="ARBA" id="ARBA00023136"/>
    </source>
</evidence>
<organism evidence="9 10">
    <name type="scientific">Nocardioides aquaticus</name>
    <dbReference type="NCBI Taxonomy" id="160826"/>
    <lineage>
        <taxon>Bacteria</taxon>
        <taxon>Bacillati</taxon>
        <taxon>Actinomycetota</taxon>
        <taxon>Actinomycetes</taxon>
        <taxon>Propionibacteriales</taxon>
        <taxon>Nocardioidaceae</taxon>
        <taxon>Nocardioides</taxon>
    </lineage>
</organism>
<evidence type="ECO:0000256" key="4">
    <source>
        <dbReference type="ARBA" id="ARBA00022692"/>
    </source>
</evidence>
<evidence type="ECO:0000256" key="3">
    <source>
        <dbReference type="ARBA" id="ARBA00022475"/>
    </source>
</evidence>
<feature type="transmembrane region" description="Helical" evidence="7">
    <location>
        <begin position="286"/>
        <end position="304"/>
    </location>
</feature>
<evidence type="ECO:0000256" key="5">
    <source>
        <dbReference type="ARBA" id="ARBA00022989"/>
    </source>
</evidence>
<comment type="subcellular location">
    <subcellularLocation>
        <location evidence="1">Cell membrane</location>
        <topology evidence="1">Multi-pass membrane protein</topology>
    </subcellularLocation>
</comment>
<feature type="transmembrane region" description="Helical" evidence="7">
    <location>
        <begin position="352"/>
        <end position="372"/>
    </location>
</feature>
<dbReference type="EMBL" id="CP075371">
    <property type="protein sequence ID" value="QVT79917.1"/>
    <property type="molecule type" value="Genomic_DNA"/>
</dbReference>
<dbReference type="InterPro" id="IPR020846">
    <property type="entry name" value="MFS_dom"/>
</dbReference>
<keyword evidence="10" id="KW-1185">Reference proteome</keyword>
<feature type="transmembrane region" description="Helical" evidence="7">
    <location>
        <begin position="222"/>
        <end position="242"/>
    </location>
</feature>
<name>A0ABX8EHB9_9ACTN</name>
<dbReference type="RefSeq" id="WP_246535487.1">
    <property type="nucleotide sequence ID" value="NZ_BAAAHS010000044.1"/>
</dbReference>
<keyword evidence="3" id="KW-1003">Cell membrane</keyword>
<evidence type="ECO:0000256" key="2">
    <source>
        <dbReference type="ARBA" id="ARBA00022448"/>
    </source>
</evidence>
<proteinExistence type="predicted"/>
<keyword evidence="5 7" id="KW-1133">Transmembrane helix</keyword>
<dbReference type="PANTHER" id="PTHR23513">
    <property type="entry name" value="INTEGRAL MEMBRANE EFFLUX PROTEIN-RELATED"/>
    <property type="match status" value="1"/>
</dbReference>
<protein>
    <submittedName>
        <fullName evidence="9">Enterobactin exporter EntS</fullName>
    </submittedName>
</protein>
<dbReference type="Pfam" id="PF05977">
    <property type="entry name" value="MFS_3"/>
    <property type="match status" value="1"/>
</dbReference>
<feature type="transmembrane region" description="Helical" evidence="7">
    <location>
        <begin position="310"/>
        <end position="331"/>
    </location>
</feature>
<gene>
    <name evidence="9" type="primary">entS_1</name>
    <name evidence="9" type="ORF">ENKNEFLB_02307</name>
</gene>
<keyword evidence="4 7" id="KW-0812">Transmembrane</keyword>
<dbReference type="PROSITE" id="PS50850">
    <property type="entry name" value="MFS"/>
    <property type="match status" value="1"/>
</dbReference>
<accession>A0ABX8EHB9</accession>
<dbReference type="CDD" id="cd06173">
    <property type="entry name" value="MFS_MefA_like"/>
    <property type="match status" value="1"/>
</dbReference>
<keyword evidence="2" id="KW-0813">Transport</keyword>
<evidence type="ECO:0000313" key="10">
    <source>
        <dbReference type="Proteomes" id="UP000679307"/>
    </source>
</evidence>
<evidence type="ECO:0000313" key="9">
    <source>
        <dbReference type="EMBL" id="QVT79917.1"/>
    </source>
</evidence>
<dbReference type="PANTHER" id="PTHR23513:SF11">
    <property type="entry name" value="STAPHYLOFERRIN A TRANSPORTER"/>
    <property type="match status" value="1"/>
</dbReference>
<keyword evidence="6 7" id="KW-0472">Membrane</keyword>
<evidence type="ECO:0000256" key="1">
    <source>
        <dbReference type="ARBA" id="ARBA00004651"/>
    </source>
</evidence>
<evidence type="ECO:0000256" key="7">
    <source>
        <dbReference type="SAM" id="Phobius"/>
    </source>
</evidence>
<feature type="domain" description="Major facilitator superfamily (MFS) profile" evidence="8">
    <location>
        <begin position="15"/>
        <end position="400"/>
    </location>
</feature>
<dbReference type="Proteomes" id="UP000679307">
    <property type="component" value="Chromosome"/>
</dbReference>
<dbReference type="InterPro" id="IPR010290">
    <property type="entry name" value="TM_effector"/>
</dbReference>
<reference evidence="9 10" key="1">
    <citation type="submission" date="2021-05" db="EMBL/GenBank/DDBJ databases">
        <title>Complete genome of Nocardioides aquaticus KCTC 9944T isolated from meromictic and hypersaline Ekho Lake, Antarctica.</title>
        <authorList>
            <person name="Hwang K."/>
            <person name="Kim K.M."/>
            <person name="Choe H."/>
        </authorList>
    </citation>
    <scope>NUCLEOTIDE SEQUENCE [LARGE SCALE GENOMIC DNA]</scope>
    <source>
        <strain evidence="9 10">KCTC 9944</strain>
    </source>
</reference>
<feature type="transmembrane region" description="Helical" evidence="7">
    <location>
        <begin position="262"/>
        <end position="279"/>
    </location>
</feature>
<feature type="transmembrane region" description="Helical" evidence="7">
    <location>
        <begin position="144"/>
        <end position="168"/>
    </location>
</feature>
<feature type="transmembrane region" description="Helical" evidence="7">
    <location>
        <begin position="48"/>
        <end position="73"/>
    </location>
</feature>
<feature type="transmembrane region" description="Helical" evidence="7">
    <location>
        <begin position="107"/>
        <end position="132"/>
    </location>
</feature>
<feature type="transmembrane region" description="Helical" evidence="7">
    <location>
        <begin position="24"/>
        <end position="42"/>
    </location>
</feature>
<evidence type="ECO:0000259" key="8">
    <source>
        <dbReference type="PROSITE" id="PS50850"/>
    </source>
</evidence>
<feature type="transmembrane region" description="Helical" evidence="7">
    <location>
        <begin position="80"/>
        <end position="101"/>
    </location>
</feature>
<sequence length="417" mass="43140">MSDGGSVLAPLRETNFRYYALSRLVDRAGSTMAGVALAFAVLEVSDSATALGIVLAAYSIPMVVFLLAGGVLADTFGRTLVMQATNVLSAVSQLGMAALVISGTAELWHLVVLAALNGTATAAGMPAMAGLLPQLVPRAQLQQANLVLAVPENALMVLGPAISGLLVVTIGPGWALAVDGFTYVAATLLLMRVRIPPPLPREDPPGVLADLREGWTYLTSTTWLWVVVASFSLLNAITSGAFNTLGPVLATETDIGEGGWGLIRSAEAVGFLLCSLVLIKIRLRRPLLWGMVAIAFGGAPMIALGIEPVLVAGAVAAFAAGIGSQVFGLGWDLAMREHVPDEMLSRAYSYDMLGSFVAIPIGQLTIGPLAAVFGVQPVMLIAGLAYATLALATLASRSVRDLTRVTTVGPVATTPTP</sequence>
<feature type="transmembrane region" description="Helical" evidence="7">
    <location>
        <begin position="378"/>
        <end position="395"/>
    </location>
</feature>